<dbReference type="KEGG" id="crq:GCK72_009212"/>
<dbReference type="OMA" id="VERRIPC"/>
<dbReference type="PROSITE" id="PS50181">
    <property type="entry name" value="FBOX"/>
    <property type="match status" value="1"/>
</dbReference>
<dbReference type="EMBL" id="DS268544">
    <property type="protein sequence ID" value="EFO88331.1"/>
    <property type="molecule type" value="Genomic_DNA"/>
</dbReference>
<dbReference type="PANTHER" id="PTHR22899">
    <property type="entry name" value="CYCLIN-RELATED F-BOX FAMILY"/>
    <property type="match status" value="1"/>
</dbReference>
<feature type="domain" description="F-box" evidence="1">
    <location>
        <begin position="48"/>
        <end position="95"/>
    </location>
</feature>
<dbReference type="GeneID" id="9827519"/>
<name>E3N701_CAERE</name>
<dbReference type="HOGENOM" id="CLU_028840_1_0_1"/>
<proteinExistence type="predicted"/>
<dbReference type="InterPro" id="IPR012885">
    <property type="entry name" value="F-box_Sdz-33"/>
</dbReference>
<gene>
    <name evidence="2" type="ORF">CRE_12234</name>
</gene>
<evidence type="ECO:0000259" key="1">
    <source>
        <dbReference type="PROSITE" id="PS50181"/>
    </source>
</evidence>
<dbReference type="InterPro" id="IPR053222">
    <property type="entry name" value="Zygotic_Embryogenesis-Asso"/>
</dbReference>
<dbReference type="RefSeq" id="XP_003095812.2">
    <property type="nucleotide sequence ID" value="XM_003095764.2"/>
</dbReference>
<dbReference type="Proteomes" id="UP000008281">
    <property type="component" value="Unassembled WGS sequence"/>
</dbReference>
<dbReference type="CTD" id="9827519"/>
<evidence type="ECO:0000313" key="3">
    <source>
        <dbReference type="Proteomes" id="UP000008281"/>
    </source>
</evidence>
<keyword evidence="3" id="KW-1185">Reference proteome</keyword>
<dbReference type="Pfam" id="PF07735">
    <property type="entry name" value="FBA_2"/>
    <property type="match status" value="1"/>
</dbReference>
<sequence length="367" mass="42832">MTLENLLGNQTTRHLPSIASQPTPVDYSLPLSAHSSTRIDNLFRMESTFPLFRLPGNVISEVIKYWWINQLFEFSLISTKTKSIVASLGLEADDVRIVISRDIRITVSYRYIVLKLSFYKYSVDARIHLDPNQPIPAYFANYYNWTIQSSSPFSFNNWLDHIKTVFCYHKPPNVAFLPGNERFEMESLKNTFKNVNQLVLTEHHNEFRNREFLEIFKNANELSLARNPFEEACEIQKIFIQNSNDLGFFDDVSLDDMLLVNSERVAFSRPISQKQFNQFLKHWIRGSNPRLQYMVLSIAKIDFVSGEVDLKGIECTEMIEESMEEIREKHKIPDFDMVQIRRKEGTTAVIATKDCSTSIRVRFYVSY</sequence>
<reference evidence="2" key="1">
    <citation type="submission" date="2007-07" db="EMBL/GenBank/DDBJ databases">
        <title>PCAP assembly of the Caenorhabditis remanei genome.</title>
        <authorList>
            <consortium name="The Caenorhabditis remanei Sequencing Consortium"/>
            <person name="Wilson R.K."/>
        </authorList>
    </citation>
    <scope>NUCLEOTIDE SEQUENCE [LARGE SCALE GENOMIC DNA]</scope>
    <source>
        <strain evidence="2">PB4641</strain>
    </source>
</reference>
<accession>E3N701</accession>
<evidence type="ECO:0000313" key="2">
    <source>
        <dbReference type="EMBL" id="EFO88331.1"/>
    </source>
</evidence>
<organism evidence="3">
    <name type="scientific">Caenorhabditis remanei</name>
    <name type="common">Caenorhabditis vulgaris</name>
    <dbReference type="NCBI Taxonomy" id="31234"/>
    <lineage>
        <taxon>Eukaryota</taxon>
        <taxon>Metazoa</taxon>
        <taxon>Ecdysozoa</taxon>
        <taxon>Nematoda</taxon>
        <taxon>Chromadorea</taxon>
        <taxon>Rhabditida</taxon>
        <taxon>Rhabditina</taxon>
        <taxon>Rhabditomorpha</taxon>
        <taxon>Rhabditoidea</taxon>
        <taxon>Rhabditidae</taxon>
        <taxon>Peloderinae</taxon>
        <taxon>Caenorhabditis</taxon>
    </lineage>
</organism>
<dbReference type="InParanoid" id="E3N701"/>
<dbReference type="PANTHER" id="PTHR22899:SF0">
    <property type="entry name" value="F-BOX ASSOCIATED DOMAIN-CONTAINING PROTEIN-RELATED"/>
    <property type="match status" value="1"/>
</dbReference>
<protein>
    <recommendedName>
        <fullName evidence="1">F-box domain-containing protein</fullName>
    </recommendedName>
</protein>
<dbReference type="InterPro" id="IPR001810">
    <property type="entry name" value="F-box_dom"/>
</dbReference>
<dbReference type="OrthoDB" id="1107553at2759"/>
<dbReference type="AlphaFoldDB" id="E3N701"/>